<evidence type="ECO:0000256" key="24">
    <source>
        <dbReference type="ARBA" id="ARBA00049192"/>
    </source>
</evidence>
<dbReference type="Pfam" id="PF02770">
    <property type="entry name" value="Acyl-CoA_dh_M"/>
    <property type="match status" value="1"/>
</dbReference>
<evidence type="ECO:0000256" key="23">
    <source>
        <dbReference type="ARBA" id="ARBA00049096"/>
    </source>
</evidence>
<protein>
    <recommendedName>
        <fullName evidence="17">Short/branched chain specific acyl-CoA dehydrogenase, mitochondrial</fullName>
        <ecNumber evidence="16">1.3.8.5</ecNumber>
    </recommendedName>
    <alternativeName>
        <fullName evidence="19">2-methyl branched chain acyl-CoA dehydrogenase</fullName>
    </alternativeName>
    <alternativeName>
        <fullName evidence="18">2-methylbutyryl-coenzyme A dehydrogenase</fullName>
    </alternativeName>
</protein>
<gene>
    <name evidence="28" type="ORF">CTOB1V02_LOCUS6964</name>
</gene>
<dbReference type="InterPro" id="IPR009075">
    <property type="entry name" value="AcylCo_DH/oxidase_C"/>
</dbReference>
<comment type="pathway">
    <text evidence="15">Amino-acid degradation; L-isoleucine degradation.</text>
</comment>
<evidence type="ECO:0000256" key="13">
    <source>
        <dbReference type="ARBA" id="ARBA00023098"/>
    </source>
</evidence>
<evidence type="ECO:0000256" key="25">
    <source>
        <dbReference type="ARBA" id="ARBA00049552"/>
    </source>
</evidence>
<reference evidence="28" key="1">
    <citation type="submission" date="2020-11" db="EMBL/GenBank/DDBJ databases">
        <authorList>
            <person name="Tran Van P."/>
        </authorList>
    </citation>
    <scope>NUCLEOTIDE SEQUENCE</scope>
</reference>
<evidence type="ECO:0000256" key="8">
    <source>
        <dbReference type="ARBA" id="ARBA00022827"/>
    </source>
</evidence>
<keyword evidence="12 27" id="KW-0560">Oxidoreductase</keyword>
<evidence type="ECO:0000313" key="28">
    <source>
        <dbReference type="EMBL" id="CAD7229091.1"/>
    </source>
</evidence>
<evidence type="ECO:0000256" key="5">
    <source>
        <dbReference type="ARBA" id="ARBA00011881"/>
    </source>
</evidence>
<dbReference type="GO" id="GO:0050660">
    <property type="term" value="F:flavin adenine dinucleotide binding"/>
    <property type="evidence" value="ECO:0007669"/>
    <property type="project" value="InterPro"/>
</dbReference>
<comment type="pathway">
    <text evidence="3">Lipid metabolism; mitochondrial fatty acid beta-oxidation.</text>
</comment>
<evidence type="ECO:0000256" key="4">
    <source>
        <dbReference type="ARBA" id="ARBA00009347"/>
    </source>
</evidence>
<proteinExistence type="inferred from homology"/>
<dbReference type="Pfam" id="PF02771">
    <property type="entry name" value="Acyl-CoA_dh_N"/>
    <property type="match status" value="1"/>
</dbReference>
<dbReference type="SUPFAM" id="SSF56645">
    <property type="entry name" value="Acyl-CoA dehydrogenase NM domain-like"/>
    <property type="match status" value="1"/>
</dbReference>
<keyword evidence="6" id="KW-0597">Phosphoprotein</keyword>
<dbReference type="PIRSF" id="PIRSF016578">
    <property type="entry name" value="HsaA"/>
    <property type="match status" value="1"/>
</dbReference>
<dbReference type="FunFam" id="1.10.540.10:FF:000012">
    <property type="entry name" value="Acyl-CoA dehydrogenase short/branched chain"/>
    <property type="match status" value="1"/>
</dbReference>
<keyword evidence="9" id="KW-0276">Fatty acid metabolism</keyword>
<evidence type="ECO:0000256" key="10">
    <source>
        <dbReference type="ARBA" id="ARBA00022946"/>
    </source>
</evidence>
<comment type="catalytic activity">
    <reaction evidence="25">
        <text>(2S)-2-methylbutanoyl-CoA + oxidized [electron-transfer flavoprotein] + H(+) = (2E)-2-methylbut-2-enoyl-CoA + reduced [electron-transfer flavoprotein]</text>
        <dbReference type="Rhea" id="RHEA:48256"/>
        <dbReference type="Rhea" id="RHEA-COMP:10685"/>
        <dbReference type="Rhea" id="RHEA-COMP:10686"/>
        <dbReference type="ChEBI" id="CHEBI:15378"/>
        <dbReference type="ChEBI" id="CHEBI:57337"/>
        <dbReference type="ChEBI" id="CHEBI:57692"/>
        <dbReference type="ChEBI" id="CHEBI:58307"/>
        <dbReference type="ChEBI" id="CHEBI:88166"/>
    </reaction>
    <physiologicalReaction direction="left-to-right" evidence="25">
        <dbReference type="Rhea" id="RHEA:48257"/>
    </physiologicalReaction>
</comment>
<evidence type="ECO:0000256" key="17">
    <source>
        <dbReference type="ARBA" id="ARBA00039850"/>
    </source>
</evidence>
<comment type="catalytic activity">
    <reaction evidence="21">
        <text>valproyl-CoA + oxidized [electron-transfer flavoprotein] + H(+) = (2E)-2-propylpent-2-enoyl-CoA + reduced [electron-transfer flavoprotein]</text>
        <dbReference type="Rhea" id="RHEA:65344"/>
        <dbReference type="Rhea" id="RHEA-COMP:10685"/>
        <dbReference type="Rhea" id="RHEA-COMP:10686"/>
        <dbReference type="ChEBI" id="CHEBI:15378"/>
        <dbReference type="ChEBI" id="CHEBI:57692"/>
        <dbReference type="ChEBI" id="CHEBI:58307"/>
        <dbReference type="ChEBI" id="CHEBI:156457"/>
        <dbReference type="ChEBI" id="CHEBI:156458"/>
    </reaction>
    <physiologicalReaction direction="left-to-right" evidence="21">
        <dbReference type="Rhea" id="RHEA:65345"/>
    </physiologicalReaction>
</comment>
<comment type="catalytic activity">
    <reaction evidence="24">
        <text>hexanoyl-CoA + oxidized [electron-transfer flavoprotein] + H(+) = (2E)-hexenoyl-CoA + reduced [electron-transfer flavoprotein]</text>
        <dbReference type="Rhea" id="RHEA:43464"/>
        <dbReference type="Rhea" id="RHEA-COMP:10685"/>
        <dbReference type="Rhea" id="RHEA-COMP:10686"/>
        <dbReference type="ChEBI" id="CHEBI:15378"/>
        <dbReference type="ChEBI" id="CHEBI:57692"/>
        <dbReference type="ChEBI" id="CHEBI:58307"/>
        <dbReference type="ChEBI" id="CHEBI:62077"/>
        <dbReference type="ChEBI" id="CHEBI:62620"/>
    </reaction>
    <physiologicalReaction direction="left-to-right" evidence="24">
        <dbReference type="Rhea" id="RHEA:43465"/>
    </physiologicalReaction>
</comment>
<evidence type="ECO:0000256" key="9">
    <source>
        <dbReference type="ARBA" id="ARBA00022832"/>
    </source>
</evidence>
<comment type="catalytic activity">
    <reaction evidence="26">
        <text>2-methylpropanoyl-CoA + oxidized [electron-transfer flavoprotein] + H(+) = 2-methylpropenoyl-CoA + reduced [electron-transfer flavoprotein]</text>
        <dbReference type="Rhea" id="RHEA:44180"/>
        <dbReference type="Rhea" id="RHEA-COMP:10685"/>
        <dbReference type="Rhea" id="RHEA-COMP:10686"/>
        <dbReference type="ChEBI" id="CHEBI:15378"/>
        <dbReference type="ChEBI" id="CHEBI:57338"/>
        <dbReference type="ChEBI" id="CHEBI:57692"/>
        <dbReference type="ChEBI" id="CHEBI:58307"/>
        <dbReference type="ChEBI" id="CHEBI:62500"/>
    </reaction>
    <physiologicalReaction direction="left-to-right" evidence="26">
        <dbReference type="Rhea" id="RHEA:44181"/>
    </physiologicalReaction>
</comment>
<dbReference type="Gene3D" id="1.20.140.10">
    <property type="entry name" value="Butyryl-CoA Dehydrogenase, subunit A, domain 3"/>
    <property type="match status" value="1"/>
</dbReference>
<evidence type="ECO:0000256" key="15">
    <source>
        <dbReference type="ARBA" id="ARBA00037895"/>
    </source>
</evidence>
<dbReference type="Gene3D" id="2.40.110.10">
    <property type="entry name" value="Butyryl-CoA Dehydrogenase, subunit A, domain 2"/>
    <property type="match status" value="1"/>
</dbReference>
<dbReference type="Pfam" id="PF00441">
    <property type="entry name" value="Acyl-CoA_dh_1"/>
    <property type="match status" value="1"/>
</dbReference>
<keyword evidence="7 27" id="KW-0285">Flavoprotein</keyword>
<evidence type="ECO:0000256" key="14">
    <source>
        <dbReference type="ARBA" id="ARBA00023128"/>
    </source>
</evidence>
<dbReference type="InterPro" id="IPR037069">
    <property type="entry name" value="AcylCoA_DH/ox_N_sf"/>
</dbReference>
<evidence type="ECO:0000256" key="16">
    <source>
        <dbReference type="ARBA" id="ARBA00039036"/>
    </source>
</evidence>
<evidence type="ECO:0000256" key="20">
    <source>
        <dbReference type="ARBA" id="ARBA00048235"/>
    </source>
</evidence>
<evidence type="ECO:0000256" key="1">
    <source>
        <dbReference type="ARBA" id="ARBA00001974"/>
    </source>
</evidence>
<dbReference type="OrthoDB" id="10262177at2759"/>
<comment type="subcellular location">
    <subcellularLocation>
        <location evidence="2">Mitochondrion matrix</location>
    </subcellularLocation>
</comment>
<keyword evidence="8 27" id="KW-0274">FAD</keyword>
<dbReference type="PROSITE" id="PS00072">
    <property type="entry name" value="ACYL_COA_DH_1"/>
    <property type="match status" value="1"/>
</dbReference>
<dbReference type="FunFam" id="1.20.140.10:FF:000002">
    <property type="entry name" value="Acyl-CoA dehydrogenase short/branched chain"/>
    <property type="match status" value="1"/>
</dbReference>
<evidence type="ECO:0000256" key="21">
    <source>
        <dbReference type="ARBA" id="ARBA00048307"/>
    </source>
</evidence>
<dbReference type="SUPFAM" id="SSF47203">
    <property type="entry name" value="Acyl-CoA dehydrogenase C-terminal domain-like"/>
    <property type="match status" value="1"/>
</dbReference>
<dbReference type="GO" id="GO:0005759">
    <property type="term" value="C:mitochondrial matrix"/>
    <property type="evidence" value="ECO:0007669"/>
    <property type="project" value="UniProtKB-SubCell"/>
</dbReference>
<evidence type="ECO:0000256" key="6">
    <source>
        <dbReference type="ARBA" id="ARBA00022553"/>
    </source>
</evidence>
<dbReference type="Gene3D" id="1.10.540.10">
    <property type="entry name" value="Acyl-CoA dehydrogenase/oxidase, N-terminal domain"/>
    <property type="match status" value="1"/>
</dbReference>
<evidence type="ECO:0000256" key="12">
    <source>
        <dbReference type="ARBA" id="ARBA00023002"/>
    </source>
</evidence>
<comment type="catalytic activity">
    <reaction evidence="23">
        <text>butanoyl-CoA + oxidized [electron-transfer flavoprotein] + H(+) = (2E)-butenoyl-CoA + reduced [electron-transfer flavoprotein]</text>
        <dbReference type="Rhea" id="RHEA:24004"/>
        <dbReference type="Rhea" id="RHEA-COMP:10685"/>
        <dbReference type="Rhea" id="RHEA-COMP:10686"/>
        <dbReference type="ChEBI" id="CHEBI:15378"/>
        <dbReference type="ChEBI" id="CHEBI:57332"/>
        <dbReference type="ChEBI" id="CHEBI:57371"/>
        <dbReference type="ChEBI" id="CHEBI:57692"/>
        <dbReference type="ChEBI" id="CHEBI:58307"/>
    </reaction>
    <physiologicalReaction direction="left-to-right" evidence="23">
        <dbReference type="Rhea" id="RHEA:24005"/>
    </physiologicalReaction>
</comment>
<evidence type="ECO:0000256" key="27">
    <source>
        <dbReference type="RuleBase" id="RU362125"/>
    </source>
</evidence>
<keyword evidence="14" id="KW-0496">Mitochondrion</keyword>
<keyword evidence="13" id="KW-0443">Lipid metabolism</keyword>
<keyword evidence="11" id="KW-0007">Acetylation</keyword>
<dbReference type="InterPro" id="IPR013786">
    <property type="entry name" value="AcylCoA_DH/ox_N"/>
</dbReference>
<accession>A0A7R8WCJ8</accession>
<sequence length="423" mass="46900">MLRRCFLCLGRSYSRTRRRDQLSPDHLCRRLWHHEAPPRPPITVLSDEESMMKDTVSKFAKDKIAPFVRQMDAEASMDPSVIRGLFEHGFMGVEIPDDYGGVGSTFFNSLLVIEEIARVDPAVAIMVDIQNTLINAIIMKHGTKEQKDKYLPRLATEMVGSFCLSEAGSGSDAFAMKARAEKKGDHYVLNGTKLWISGSREAGLFVVFVNANPDAGYRGITAFLVDADTPGITVGKKEDKLGIRASSTCPVTFEDCSVPADGVIGNVGEGYKYAISMLNEGRIGIGAQMLGLAEGCLDYAVPYTMERKQFGKELFEFQAMQHEIARIMTEVECVRLLVYNAARLREAGLPCVKEASMAKLYSAEVAERSASKCIEWMGGMGFVKDSPVEKFYRDAKIGSIYEGTSNIQLNTIAKEIKRTWHHT</sequence>
<evidence type="ECO:0000256" key="22">
    <source>
        <dbReference type="ARBA" id="ARBA00048592"/>
    </source>
</evidence>
<name>A0A7R8WCJ8_9CRUS</name>
<dbReference type="FunFam" id="2.40.110.10:FF:000001">
    <property type="entry name" value="Acyl-CoA dehydrogenase, mitochondrial"/>
    <property type="match status" value="1"/>
</dbReference>
<comment type="catalytic activity">
    <reaction evidence="22">
        <text>(2R)-2-methylbutanoyl-CoA + oxidized [electron-transfer flavoprotein] + H(+) = ethylacryloyl-CoA + reduced [electron-transfer flavoprotein]</text>
        <dbReference type="Rhea" id="RHEA:65296"/>
        <dbReference type="Rhea" id="RHEA-COMP:10685"/>
        <dbReference type="Rhea" id="RHEA-COMP:10686"/>
        <dbReference type="ChEBI" id="CHEBI:15378"/>
        <dbReference type="ChEBI" id="CHEBI:57692"/>
        <dbReference type="ChEBI" id="CHEBI:58307"/>
        <dbReference type="ChEBI" id="CHEBI:156439"/>
        <dbReference type="ChEBI" id="CHEBI:156440"/>
    </reaction>
    <physiologicalReaction direction="left-to-right" evidence="22">
        <dbReference type="Rhea" id="RHEA:65297"/>
    </physiologicalReaction>
</comment>
<dbReference type="GO" id="GO:0046395">
    <property type="term" value="P:carboxylic acid catabolic process"/>
    <property type="evidence" value="ECO:0007669"/>
    <property type="project" value="UniProtKB-ARBA"/>
</dbReference>
<comment type="cofactor">
    <cofactor evidence="1 27">
        <name>FAD</name>
        <dbReference type="ChEBI" id="CHEBI:57692"/>
    </cofactor>
</comment>
<organism evidence="28">
    <name type="scientific">Cyprideis torosa</name>
    <dbReference type="NCBI Taxonomy" id="163714"/>
    <lineage>
        <taxon>Eukaryota</taxon>
        <taxon>Metazoa</taxon>
        <taxon>Ecdysozoa</taxon>
        <taxon>Arthropoda</taxon>
        <taxon>Crustacea</taxon>
        <taxon>Oligostraca</taxon>
        <taxon>Ostracoda</taxon>
        <taxon>Podocopa</taxon>
        <taxon>Podocopida</taxon>
        <taxon>Cytherocopina</taxon>
        <taxon>Cytheroidea</taxon>
        <taxon>Cytherideidae</taxon>
        <taxon>Cyprideis</taxon>
    </lineage>
</organism>
<keyword evidence="10" id="KW-0809">Transit peptide</keyword>
<dbReference type="InterPro" id="IPR009100">
    <property type="entry name" value="AcylCoA_DH/oxidase_NM_dom_sf"/>
</dbReference>
<dbReference type="InterPro" id="IPR046373">
    <property type="entry name" value="Acyl-CoA_Oxase/DH_mid-dom_sf"/>
</dbReference>
<evidence type="ECO:0000256" key="11">
    <source>
        <dbReference type="ARBA" id="ARBA00022990"/>
    </source>
</evidence>
<evidence type="ECO:0000256" key="3">
    <source>
        <dbReference type="ARBA" id="ARBA00005198"/>
    </source>
</evidence>
<evidence type="ECO:0000256" key="26">
    <source>
        <dbReference type="ARBA" id="ARBA00051903"/>
    </source>
</evidence>
<evidence type="ECO:0000256" key="2">
    <source>
        <dbReference type="ARBA" id="ARBA00004305"/>
    </source>
</evidence>
<dbReference type="GO" id="GO:0006631">
    <property type="term" value="P:fatty acid metabolic process"/>
    <property type="evidence" value="ECO:0007669"/>
    <property type="project" value="UniProtKB-KW"/>
</dbReference>
<dbReference type="PANTHER" id="PTHR43884:SF1">
    <property type="entry name" value="SHORT_BRANCHED CHAIN SPECIFIC ACYL-COA DEHYDROGENASE, MITOCHONDRIAL"/>
    <property type="match status" value="1"/>
</dbReference>
<dbReference type="EMBL" id="OB661864">
    <property type="protein sequence ID" value="CAD7229091.1"/>
    <property type="molecule type" value="Genomic_DNA"/>
</dbReference>
<dbReference type="CDD" id="cd01158">
    <property type="entry name" value="SCAD_SBCAD"/>
    <property type="match status" value="1"/>
</dbReference>
<dbReference type="EC" id="1.3.8.5" evidence="16"/>
<evidence type="ECO:0000256" key="7">
    <source>
        <dbReference type="ARBA" id="ARBA00022630"/>
    </source>
</evidence>
<comment type="similarity">
    <text evidence="4 27">Belongs to the acyl-CoA dehydrogenase family.</text>
</comment>
<dbReference type="InterPro" id="IPR006091">
    <property type="entry name" value="Acyl-CoA_Oxase/DH_mid-dom"/>
</dbReference>
<dbReference type="PROSITE" id="PS00073">
    <property type="entry name" value="ACYL_COA_DH_2"/>
    <property type="match status" value="1"/>
</dbReference>
<evidence type="ECO:0000256" key="19">
    <source>
        <dbReference type="ARBA" id="ARBA00042821"/>
    </source>
</evidence>
<evidence type="ECO:0000256" key="18">
    <source>
        <dbReference type="ARBA" id="ARBA00041537"/>
    </source>
</evidence>
<dbReference type="PANTHER" id="PTHR43884">
    <property type="entry name" value="ACYL-COA DEHYDROGENASE"/>
    <property type="match status" value="1"/>
</dbReference>
<comment type="catalytic activity">
    <reaction evidence="20">
        <text>2-methylbutanoyl-CoA + oxidized [electron-transfer flavoprotein] + H(+) = (2E)-2-methylbut-2-enoyl-CoA + reduced [electron-transfer flavoprotein]</text>
        <dbReference type="Rhea" id="RHEA:43780"/>
        <dbReference type="Rhea" id="RHEA-COMP:10685"/>
        <dbReference type="Rhea" id="RHEA-COMP:10686"/>
        <dbReference type="ChEBI" id="CHEBI:15378"/>
        <dbReference type="ChEBI" id="CHEBI:57336"/>
        <dbReference type="ChEBI" id="CHEBI:57337"/>
        <dbReference type="ChEBI" id="CHEBI:57692"/>
        <dbReference type="ChEBI" id="CHEBI:58307"/>
        <dbReference type="EC" id="1.3.8.5"/>
    </reaction>
    <physiologicalReaction direction="left-to-right" evidence="20">
        <dbReference type="Rhea" id="RHEA:43781"/>
    </physiologicalReaction>
</comment>
<dbReference type="InterPro" id="IPR006089">
    <property type="entry name" value="Acyl-CoA_DH_CS"/>
</dbReference>
<dbReference type="GO" id="GO:0003853">
    <property type="term" value="F:short-chain 2-methyl fatty acyl-CoA dehydrogenase activity"/>
    <property type="evidence" value="ECO:0007669"/>
    <property type="project" value="UniProtKB-EC"/>
</dbReference>
<dbReference type="AlphaFoldDB" id="A0A7R8WCJ8"/>
<dbReference type="InterPro" id="IPR036250">
    <property type="entry name" value="AcylCo_DH-like_C"/>
</dbReference>
<comment type="subunit">
    <text evidence="5">Homotetramer.</text>
</comment>